<dbReference type="EMBL" id="CP111022">
    <property type="protein sequence ID" value="WAR18426.1"/>
    <property type="molecule type" value="Genomic_DNA"/>
</dbReference>
<organism evidence="1 2">
    <name type="scientific">Mya arenaria</name>
    <name type="common">Soft-shell clam</name>
    <dbReference type="NCBI Taxonomy" id="6604"/>
    <lineage>
        <taxon>Eukaryota</taxon>
        <taxon>Metazoa</taxon>
        <taxon>Spiralia</taxon>
        <taxon>Lophotrochozoa</taxon>
        <taxon>Mollusca</taxon>
        <taxon>Bivalvia</taxon>
        <taxon>Autobranchia</taxon>
        <taxon>Heteroconchia</taxon>
        <taxon>Euheterodonta</taxon>
        <taxon>Imparidentia</taxon>
        <taxon>Neoheterodontei</taxon>
        <taxon>Myida</taxon>
        <taxon>Myoidea</taxon>
        <taxon>Myidae</taxon>
        <taxon>Mya</taxon>
    </lineage>
</organism>
<dbReference type="Gene3D" id="1.25.40.610">
    <property type="match status" value="1"/>
</dbReference>
<protein>
    <submittedName>
        <fullName evidence="1">Uncharacterized protein</fullName>
    </submittedName>
</protein>
<proteinExistence type="predicted"/>
<sequence length="140" mass="15829">MELSGQRHLMDIYLVTDHVQRDTKVFNGSLNSTEALSKLKQATNTWTAANENLPTTGDLQTLNQILDKVIDDIELNSTTVENVADSVFEVANNLLDESSTSSWKSLVNDLQKLGKWTVVNTLCFRPRPLKLKRPIKVWMI</sequence>
<evidence type="ECO:0000313" key="2">
    <source>
        <dbReference type="Proteomes" id="UP001164746"/>
    </source>
</evidence>
<gene>
    <name evidence="1" type="ORF">MAR_000264</name>
</gene>
<keyword evidence="2" id="KW-1185">Reference proteome</keyword>
<reference evidence="1" key="1">
    <citation type="submission" date="2022-11" db="EMBL/GenBank/DDBJ databases">
        <title>Centuries of genome instability and evolution in soft-shell clam transmissible cancer (bioRxiv).</title>
        <authorList>
            <person name="Hart S.F.M."/>
            <person name="Yonemitsu M.A."/>
            <person name="Giersch R.M."/>
            <person name="Beal B.F."/>
            <person name="Arriagada G."/>
            <person name="Davis B.W."/>
            <person name="Ostrander E.A."/>
            <person name="Goff S.P."/>
            <person name="Metzger M.J."/>
        </authorList>
    </citation>
    <scope>NUCLEOTIDE SEQUENCE</scope>
    <source>
        <strain evidence="1">MELC-2E11</strain>
        <tissue evidence="1">Siphon/mantle</tissue>
    </source>
</reference>
<evidence type="ECO:0000313" key="1">
    <source>
        <dbReference type="EMBL" id="WAR18426.1"/>
    </source>
</evidence>
<accession>A0ABY7FCC7</accession>
<name>A0ABY7FCC7_MYAAR</name>
<dbReference type="Proteomes" id="UP001164746">
    <property type="component" value="Chromosome 11"/>
</dbReference>